<proteinExistence type="predicted"/>
<organism evidence="4 5">
    <name type="scientific">Podila verticillata NRRL 6337</name>
    <dbReference type="NCBI Taxonomy" id="1069443"/>
    <lineage>
        <taxon>Eukaryota</taxon>
        <taxon>Fungi</taxon>
        <taxon>Fungi incertae sedis</taxon>
        <taxon>Mucoromycota</taxon>
        <taxon>Mortierellomycotina</taxon>
        <taxon>Mortierellomycetes</taxon>
        <taxon>Mortierellales</taxon>
        <taxon>Mortierellaceae</taxon>
        <taxon>Podila</taxon>
    </lineage>
</organism>
<sequence length="440" mass="51343">MDNINDLFDDDDVFNDANNIHNNDAEFDPVQWDQFFGEFEHNLLDAELEGQIQYEAALVANREEEIRIPRRNEYFFGVDENRARLDDMELEAAVRIENENLEPEDDQDEFEDDRRVQAIVEGIDLVREAVGAVGENVVPDLEVEQQLRDLLPLLQLLALAIQVLFRNWVQIRPRIERPRIPAIRFDLAQVSRPNCQLYFRFYEEDILQIVVALRMPEVVILDNGSKVHCVEALCVVLRRLAYPCRLFDLMDIFGRSQSMLSRIFNHTLRIVYQRWRQRLFWDPVRLNSDKLEEFHHAIRRQNAPCLTSFAFIDGTVRAVCRPVEGQEHIYNGHKRVHAMKYQSIATPDGIIVHLSGPFAGNRHDSRLFEMSGIAPILRTYAKGTNNRQLTLYGDPAYTVSDIMQRPFHTAGISREQKLFNERMSKVRIVNPPTLDEYLHD</sequence>
<keyword evidence="5" id="KW-1185">Reference proteome</keyword>
<dbReference type="GO" id="GO:0046872">
    <property type="term" value="F:metal ion binding"/>
    <property type="evidence" value="ECO:0007669"/>
    <property type="project" value="UniProtKB-KW"/>
</dbReference>
<reference evidence="4 5" key="1">
    <citation type="submission" date="2011-02" db="EMBL/GenBank/DDBJ databases">
        <title>The Genome Sequence of Mortierella verticillata NRRL 6337.</title>
        <authorList>
            <consortium name="The Broad Institute Genome Sequencing Platform"/>
            <person name="Russ C."/>
            <person name="Cuomo C."/>
            <person name="Burger G."/>
            <person name="Gray M.W."/>
            <person name="Holland P.W.H."/>
            <person name="King N."/>
            <person name="Lang F.B.F."/>
            <person name="Roger A.J."/>
            <person name="Ruiz-Trillo I."/>
            <person name="Young S.K."/>
            <person name="Zeng Q."/>
            <person name="Gargeya S."/>
            <person name="Alvarado L."/>
            <person name="Berlin A."/>
            <person name="Chapman S.B."/>
            <person name="Chen Z."/>
            <person name="Freedman E."/>
            <person name="Gellesch M."/>
            <person name="Goldberg J."/>
            <person name="Griggs A."/>
            <person name="Gujja S."/>
            <person name="Heilman E."/>
            <person name="Heiman D."/>
            <person name="Howarth C."/>
            <person name="Mehta T."/>
            <person name="Neiman D."/>
            <person name="Pearson M."/>
            <person name="Roberts A."/>
            <person name="Saif S."/>
            <person name="Shea T."/>
            <person name="Shenoy N."/>
            <person name="Sisk P."/>
            <person name="Stolte C."/>
            <person name="Sykes S."/>
            <person name="White J."/>
            <person name="Yandava C."/>
            <person name="Haas B."/>
            <person name="Nusbaum C."/>
            <person name="Birren B."/>
        </authorList>
    </citation>
    <scope>NUCLEOTIDE SEQUENCE [LARGE SCALE GENOMIC DNA]</scope>
    <source>
        <strain evidence="4 5">NRRL 6337</strain>
    </source>
</reference>
<comment type="cofactor">
    <cofactor evidence="1">
        <name>a divalent metal cation</name>
        <dbReference type="ChEBI" id="CHEBI:60240"/>
    </cofactor>
</comment>
<gene>
    <name evidence="4" type="ORF">MVEG_11960</name>
</gene>
<dbReference type="PANTHER" id="PTHR34615:SF1">
    <property type="entry name" value="PX DOMAIN-CONTAINING PROTEIN"/>
    <property type="match status" value="1"/>
</dbReference>
<evidence type="ECO:0000313" key="4">
    <source>
        <dbReference type="EMBL" id="KFH62567.1"/>
    </source>
</evidence>
<feature type="domain" description="DDE Tnp4" evidence="3">
    <location>
        <begin position="312"/>
        <end position="429"/>
    </location>
</feature>
<dbReference type="OrthoDB" id="2434123at2759"/>
<dbReference type="PANTHER" id="PTHR34615">
    <property type="entry name" value="PX DOMAIN-CONTAINING PROTEIN"/>
    <property type="match status" value="1"/>
</dbReference>
<dbReference type="Proteomes" id="UP000243308">
    <property type="component" value="Unassembled WGS sequence"/>
</dbReference>
<accession>A0A086TKU0</accession>
<dbReference type="Pfam" id="PF13359">
    <property type="entry name" value="DDE_Tnp_4"/>
    <property type="match status" value="1"/>
</dbReference>
<evidence type="ECO:0000256" key="1">
    <source>
        <dbReference type="ARBA" id="ARBA00001968"/>
    </source>
</evidence>
<name>A0A086TKU0_9FUNG</name>
<evidence type="ECO:0000259" key="3">
    <source>
        <dbReference type="Pfam" id="PF13359"/>
    </source>
</evidence>
<evidence type="ECO:0000256" key="2">
    <source>
        <dbReference type="ARBA" id="ARBA00022723"/>
    </source>
</evidence>
<keyword evidence="2" id="KW-0479">Metal-binding</keyword>
<evidence type="ECO:0000313" key="5">
    <source>
        <dbReference type="Proteomes" id="UP000243308"/>
    </source>
</evidence>
<protein>
    <recommendedName>
        <fullName evidence="3">DDE Tnp4 domain-containing protein</fullName>
    </recommendedName>
</protein>
<dbReference type="AlphaFoldDB" id="A0A086TKU0"/>
<dbReference type="EMBL" id="KN042431">
    <property type="protein sequence ID" value="KFH62567.1"/>
    <property type="molecule type" value="Genomic_DNA"/>
</dbReference>
<dbReference type="InterPro" id="IPR027806">
    <property type="entry name" value="HARBI1_dom"/>
</dbReference>